<accession>A0A1Z8AM52</accession>
<gene>
    <name evidence="3" type="ORF">A9Q93_11320</name>
</gene>
<dbReference type="InterPro" id="IPR026444">
    <property type="entry name" value="Secre_tail"/>
</dbReference>
<evidence type="ECO:0000256" key="2">
    <source>
        <dbReference type="SAM" id="SignalP"/>
    </source>
</evidence>
<reference evidence="3 4" key="1">
    <citation type="journal article" date="2017" name="Proc. Natl. Acad. Sci. U.S.A.">
        <title>Simulation of Deepwater Horizon oil plume reveals substrate specialization within a complex community of hydrocarbon-degraders.</title>
        <authorList>
            <person name="Hu P."/>
            <person name="Dubinsky E.A."/>
            <person name="Probst A.J."/>
            <person name="Wang J."/>
            <person name="Sieber C.M.K."/>
            <person name="Tom L.M."/>
            <person name="Gardinali P."/>
            <person name="Banfield J.F."/>
            <person name="Atlas R.M."/>
            <person name="Andersen G.L."/>
        </authorList>
    </citation>
    <scope>NUCLEOTIDE SEQUENCE [LARGE SCALE GENOMIC DNA]</scope>
    <source>
        <strain evidence="3">35_9_T64</strain>
    </source>
</reference>
<dbReference type="Proteomes" id="UP000196102">
    <property type="component" value="Unassembled WGS sequence"/>
</dbReference>
<proteinExistence type="predicted"/>
<evidence type="ECO:0008006" key="5">
    <source>
        <dbReference type="Google" id="ProtNLM"/>
    </source>
</evidence>
<comment type="caution">
    <text evidence="3">The sequence shown here is derived from an EMBL/GenBank/DDBJ whole genome shotgun (WGS) entry which is preliminary data.</text>
</comment>
<evidence type="ECO:0000313" key="3">
    <source>
        <dbReference type="EMBL" id="OUS11426.1"/>
    </source>
</evidence>
<dbReference type="AlphaFoldDB" id="A0A1Z8AM52"/>
<evidence type="ECO:0000313" key="4">
    <source>
        <dbReference type="Proteomes" id="UP000196102"/>
    </source>
</evidence>
<keyword evidence="1 2" id="KW-0732">Signal</keyword>
<dbReference type="EMBL" id="MAAX01000177">
    <property type="protein sequence ID" value="OUS11426.1"/>
    <property type="molecule type" value="Genomic_DNA"/>
</dbReference>
<dbReference type="NCBIfam" id="TIGR04183">
    <property type="entry name" value="Por_Secre_tail"/>
    <property type="match status" value="1"/>
</dbReference>
<dbReference type="RefSeq" id="WP_303687555.1">
    <property type="nucleotide sequence ID" value="NZ_CAJXYO010000025.1"/>
</dbReference>
<feature type="signal peptide" evidence="2">
    <location>
        <begin position="1"/>
        <end position="20"/>
    </location>
</feature>
<organism evidence="3 4">
    <name type="scientific">Nonlabens dokdonensis</name>
    <dbReference type="NCBI Taxonomy" id="328515"/>
    <lineage>
        <taxon>Bacteria</taxon>
        <taxon>Pseudomonadati</taxon>
        <taxon>Bacteroidota</taxon>
        <taxon>Flavobacteriia</taxon>
        <taxon>Flavobacteriales</taxon>
        <taxon>Flavobacteriaceae</taxon>
        <taxon>Nonlabens</taxon>
    </lineage>
</organism>
<name>A0A1Z8AM52_9FLAO</name>
<evidence type="ECO:0000256" key="1">
    <source>
        <dbReference type="ARBA" id="ARBA00022729"/>
    </source>
</evidence>
<protein>
    <recommendedName>
        <fullName evidence="5">Secretion system C-terminal sorting domain-containing protein</fullName>
    </recommendedName>
</protein>
<feature type="chain" id="PRO_5013029507" description="Secretion system C-terminal sorting domain-containing protein" evidence="2">
    <location>
        <begin position="21"/>
        <end position="256"/>
    </location>
</feature>
<sequence>MKKLYTYLIVFILFSGFIQAQNPVLTANDWFLENLYVNGNSNLPSDINYITYNVELSFTDTGTNYQFETSVCPGAADIAGTFAYPNATTNTMTLQFVAQTLALCCDPNPNGIQNPDQDCIDLAGYSGMYMQFFATGTSLDFDYDIATLGITNTTTLTITNPNGDYVQYRSVPLSIDEVTSEIDVLLAANPVRDRLILKGFDIDYITDITIFDLSGKKLLNTNLYDEFIDIYTFKSGMYIIQIHILDKTKVLRFVKE</sequence>